<comment type="caution">
    <text evidence="2">The sequence shown here is derived from an EMBL/GenBank/DDBJ whole genome shotgun (WGS) entry which is preliminary data.</text>
</comment>
<name>A0A9P6H587_9AGAM</name>
<keyword evidence="3" id="KW-1185">Reference proteome</keyword>
<dbReference type="AlphaFoldDB" id="A0A9P6H587"/>
<dbReference type="Pfam" id="PF20415">
    <property type="entry name" value="DUF6699"/>
    <property type="match status" value="1"/>
</dbReference>
<feature type="domain" description="DUF6699" evidence="1">
    <location>
        <begin position="300"/>
        <end position="439"/>
    </location>
</feature>
<dbReference type="OrthoDB" id="3241567at2759"/>
<protein>
    <recommendedName>
        <fullName evidence="1">DUF6699 domain-containing protein</fullName>
    </recommendedName>
</protein>
<gene>
    <name evidence="2" type="ORF">BJ322DRAFT_360545</name>
</gene>
<evidence type="ECO:0000259" key="1">
    <source>
        <dbReference type="Pfam" id="PF20415"/>
    </source>
</evidence>
<dbReference type="InterPro" id="IPR046522">
    <property type="entry name" value="DUF6699"/>
</dbReference>
<dbReference type="EMBL" id="WIUZ02000019">
    <property type="protein sequence ID" value="KAF9779524.1"/>
    <property type="molecule type" value="Genomic_DNA"/>
</dbReference>
<sequence length="452" mass="49416">MAGRPEPQLCCVGRALQKLGCLPKRSTTNTQVYYPITIQPIDNGPGYGYNDDIKFEPGPQFPLPRPDRLVPQVRSYAAIHQQIPKTPKKTPIVQTVPLSTQSKHMQFPRSPKKTPVAQTVPLITLPSTYHQRPLQVPFAQTALLSTLPLPVNALPDCTPATTRTALNVDPPPAHPIVQITQTPYLTPHSAIPQLPDQSTIPDSILQGLGSITPTQYVWNTPHGALTYNPTPSSARSMPNALASLSPRSATIFGLGDGDGNPTSPGLIPSPISSDASGLFDRSLDGRLLGIALNPLLTTAIEWNVSHPVDRVRHALDDAAFIANVSEPATNPPISTLCVELHFFGYSGVTWNWDPITIRKRRPVQITDLFHAIYDYFQTPLTRGEYDIIKSHGKANAKIVRDSWRERVASQAVGAAQTAVYHGGLRRVDCLGSSKHFVRLWVDESQLKLGLRA</sequence>
<proteinExistence type="predicted"/>
<evidence type="ECO:0000313" key="3">
    <source>
        <dbReference type="Proteomes" id="UP000736335"/>
    </source>
</evidence>
<reference evidence="2" key="1">
    <citation type="journal article" date="2020" name="Nat. Commun.">
        <title>Large-scale genome sequencing of mycorrhizal fungi provides insights into the early evolution of symbiotic traits.</title>
        <authorList>
            <person name="Miyauchi S."/>
            <person name="Kiss E."/>
            <person name="Kuo A."/>
            <person name="Drula E."/>
            <person name="Kohler A."/>
            <person name="Sanchez-Garcia M."/>
            <person name="Morin E."/>
            <person name="Andreopoulos B."/>
            <person name="Barry K.W."/>
            <person name="Bonito G."/>
            <person name="Buee M."/>
            <person name="Carver A."/>
            <person name="Chen C."/>
            <person name="Cichocki N."/>
            <person name="Clum A."/>
            <person name="Culley D."/>
            <person name="Crous P.W."/>
            <person name="Fauchery L."/>
            <person name="Girlanda M."/>
            <person name="Hayes R.D."/>
            <person name="Keri Z."/>
            <person name="LaButti K."/>
            <person name="Lipzen A."/>
            <person name="Lombard V."/>
            <person name="Magnuson J."/>
            <person name="Maillard F."/>
            <person name="Murat C."/>
            <person name="Nolan M."/>
            <person name="Ohm R.A."/>
            <person name="Pangilinan J."/>
            <person name="Pereira M.F."/>
            <person name="Perotto S."/>
            <person name="Peter M."/>
            <person name="Pfister S."/>
            <person name="Riley R."/>
            <person name="Sitrit Y."/>
            <person name="Stielow J.B."/>
            <person name="Szollosi G."/>
            <person name="Zifcakova L."/>
            <person name="Stursova M."/>
            <person name="Spatafora J.W."/>
            <person name="Tedersoo L."/>
            <person name="Vaario L.M."/>
            <person name="Yamada A."/>
            <person name="Yan M."/>
            <person name="Wang P."/>
            <person name="Xu J."/>
            <person name="Bruns T."/>
            <person name="Baldrian P."/>
            <person name="Vilgalys R."/>
            <person name="Dunand C."/>
            <person name="Henrissat B."/>
            <person name="Grigoriev I.V."/>
            <person name="Hibbett D."/>
            <person name="Nagy L.G."/>
            <person name="Martin F.M."/>
        </authorList>
    </citation>
    <scope>NUCLEOTIDE SEQUENCE</scope>
    <source>
        <strain evidence="2">UH-Tt-Lm1</strain>
    </source>
</reference>
<evidence type="ECO:0000313" key="2">
    <source>
        <dbReference type="EMBL" id="KAF9779524.1"/>
    </source>
</evidence>
<reference evidence="2" key="2">
    <citation type="submission" date="2020-11" db="EMBL/GenBank/DDBJ databases">
        <authorList>
            <consortium name="DOE Joint Genome Institute"/>
            <person name="Kuo A."/>
            <person name="Miyauchi S."/>
            <person name="Kiss E."/>
            <person name="Drula E."/>
            <person name="Kohler A."/>
            <person name="Sanchez-Garcia M."/>
            <person name="Andreopoulos B."/>
            <person name="Barry K.W."/>
            <person name="Bonito G."/>
            <person name="Buee M."/>
            <person name="Carver A."/>
            <person name="Chen C."/>
            <person name="Cichocki N."/>
            <person name="Clum A."/>
            <person name="Culley D."/>
            <person name="Crous P.W."/>
            <person name="Fauchery L."/>
            <person name="Girlanda M."/>
            <person name="Hayes R."/>
            <person name="Keri Z."/>
            <person name="Labutti K."/>
            <person name="Lipzen A."/>
            <person name="Lombard V."/>
            <person name="Magnuson J."/>
            <person name="Maillard F."/>
            <person name="Morin E."/>
            <person name="Murat C."/>
            <person name="Nolan M."/>
            <person name="Ohm R."/>
            <person name="Pangilinan J."/>
            <person name="Pereira M."/>
            <person name="Perotto S."/>
            <person name="Peter M."/>
            <person name="Riley R."/>
            <person name="Sitrit Y."/>
            <person name="Stielow B."/>
            <person name="Szollosi G."/>
            <person name="Zifcakova L."/>
            <person name="Stursova M."/>
            <person name="Spatafora J.W."/>
            <person name="Tedersoo L."/>
            <person name="Vaario L.-M."/>
            <person name="Yamada A."/>
            <person name="Yan M."/>
            <person name="Wang P."/>
            <person name="Xu J."/>
            <person name="Bruns T."/>
            <person name="Baldrian P."/>
            <person name="Vilgalys R."/>
            <person name="Henrissat B."/>
            <person name="Grigoriev I.V."/>
            <person name="Hibbett D."/>
            <person name="Nagy L.G."/>
            <person name="Martin F.M."/>
        </authorList>
    </citation>
    <scope>NUCLEOTIDE SEQUENCE</scope>
    <source>
        <strain evidence="2">UH-Tt-Lm1</strain>
    </source>
</reference>
<dbReference type="Proteomes" id="UP000736335">
    <property type="component" value="Unassembled WGS sequence"/>
</dbReference>
<accession>A0A9P6H587</accession>
<organism evidence="2 3">
    <name type="scientific">Thelephora terrestris</name>
    <dbReference type="NCBI Taxonomy" id="56493"/>
    <lineage>
        <taxon>Eukaryota</taxon>
        <taxon>Fungi</taxon>
        <taxon>Dikarya</taxon>
        <taxon>Basidiomycota</taxon>
        <taxon>Agaricomycotina</taxon>
        <taxon>Agaricomycetes</taxon>
        <taxon>Thelephorales</taxon>
        <taxon>Thelephoraceae</taxon>
        <taxon>Thelephora</taxon>
    </lineage>
</organism>